<dbReference type="GO" id="GO:0000155">
    <property type="term" value="F:phosphorelay sensor kinase activity"/>
    <property type="evidence" value="ECO:0007669"/>
    <property type="project" value="InterPro"/>
</dbReference>
<dbReference type="Proteomes" id="UP000037540">
    <property type="component" value="Unassembled WGS sequence"/>
</dbReference>
<dbReference type="Pfam" id="PF10114">
    <property type="entry name" value="PocR"/>
    <property type="match status" value="1"/>
</dbReference>
<evidence type="ECO:0000313" key="4">
    <source>
        <dbReference type="Proteomes" id="UP000037540"/>
    </source>
</evidence>
<accession>A0A9Q1ZCY8</accession>
<name>A0A9Q1ZCY8_CLOBO</name>
<dbReference type="AlphaFoldDB" id="A0A9Q1ZCY8"/>
<gene>
    <name evidence="3" type="ORF">ADU74_07795</name>
</gene>
<dbReference type="PANTHER" id="PTHR34220">
    <property type="entry name" value="SENSOR HISTIDINE KINASE YPDA"/>
    <property type="match status" value="1"/>
</dbReference>
<keyword evidence="3" id="KW-0808">Transferase</keyword>
<protein>
    <submittedName>
        <fullName evidence="3">Histidine kinase</fullName>
    </submittedName>
</protein>
<evidence type="ECO:0000313" key="3">
    <source>
        <dbReference type="EMBL" id="KOA87001.1"/>
    </source>
</evidence>
<reference evidence="3 4" key="1">
    <citation type="submission" date="2015-07" db="EMBL/GenBank/DDBJ databases">
        <title>Draft genome sequences of 17 French Clostridium botulinum group III.</title>
        <authorList>
            <person name="Woudstra C."/>
            <person name="Le Marechal C."/>
            <person name="Souillard R."/>
            <person name="Bayon-Auboyer M.-H."/>
            <person name="Dessouter D."/>
            <person name="Fach P."/>
        </authorList>
    </citation>
    <scope>NUCLEOTIDE SEQUENCE [LARGE SCALE GENOMIC DNA]</scope>
    <source>
        <strain evidence="3 4">12LNRI-CD</strain>
    </source>
</reference>
<dbReference type="InterPro" id="IPR050640">
    <property type="entry name" value="Bact_2-comp_sensor_kinase"/>
</dbReference>
<comment type="caution">
    <text evidence="3">The sequence shown here is derived from an EMBL/GenBank/DDBJ whole genome shotgun (WGS) entry which is preliminary data.</text>
</comment>
<dbReference type="GO" id="GO:0016020">
    <property type="term" value="C:membrane"/>
    <property type="evidence" value="ECO:0007669"/>
    <property type="project" value="InterPro"/>
</dbReference>
<dbReference type="Pfam" id="PF06580">
    <property type="entry name" value="His_kinase"/>
    <property type="match status" value="1"/>
</dbReference>
<keyword evidence="3" id="KW-0418">Kinase</keyword>
<proteinExistence type="predicted"/>
<dbReference type="EMBL" id="LGVR01000043">
    <property type="protein sequence ID" value="KOA87001.1"/>
    <property type="molecule type" value="Genomic_DNA"/>
</dbReference>
<dbReference type="PANTHER" id="PTHR34220:SF7">
    <property type="entry name" value="SENSOR HISTIDINE KINASE YPDA"/>
    <property type="match status" value="1"/>
</dbReference>
<organism evidence="3 4">
    <name type="scientific">Clostridium botulinum</name>
    <dbReference type="NCBI Taxonomy" id="1491"/>
    <lineage>
        <taxon>Bacteria</taxon>
        <taxon>Bacillati</taxon>
        <taxon>Bacillota</taxon>
        <taxon>Clostridia</taxon>
        <taxon>Eubacteriales</taxon>
        <taxon>Clostridiaceae</taxon>
        <taxon>Clostridium</taxon>
    </lineage>
</organism>
<dbReference type="InterPro" id="IPR018771">
    <property type="entry name" value="PocR_dom"/>
</dbReference>
<sequence>MKDVVNIENFQKIQNDIAKATGVAIIATDYRGKPITKHSLCTEFCNIIRSDENLKELCEKCDSRGGLEAARTGKPYIYRCHKGLVDFAIPIIIEDQYLGSLMSGQILTDNRESLELEDIIQCNNSDEHDEILIKAYEKLNIIPLKKIKDIANMMFHIANYIVEEGKFRIVQGEIIKNNSKIVKYDEDNIKLTKELNKLKLKDIESYTSENFIFEVLNTVASLSIIEGAHRTHGIICELSKMLRYTLEKTSKMVYLEEELRYISSYLNLYKIRFGERLNFSIDIDSIYNNVKVPVMSIYLFIDNIILYVLKRNHGKLHIKISVEQKENWIIILIKYNCIGINKNELLDINKKDILIDVKRRLDKFHISDYDIEINSNSYKDTEIIIKLLGDRL</sequence>
<dbReference type="InterPro" id="IPR010559">
    <property type="entry name" value="Sig_transdc_His_kin_internal"/>
</dbReference>
<feature type="domain" description="PocR" evidence="2">
    <location>
        <begin position="3"/>
        <end position="165"/>
    </location>
</feature>
<feature type="domain" description="Signal transduction histidine kinase internal region" evidence="1">
    <location>
        <begin position="200"/>
        <end position="277"/>
    </location>
</feature>
<evidence type="ECO:0000259" key="2">
    <source>
        <dbReference type="Pfam" id="PF10114"/>
    </source>
</evidence>
<evidence type="ECO:0000259" key="1">
    <source>
        <dbReference type="Pfam" id="PF06580"/>
    </source>
</evidence>